<evidence type="ECO:0000313" key="2">
    <source>
        <dbReference type="Proteomes" id="UP000292052"/>
    </source>
</evidence>
<dbReference type="Proteomes" id="UP000292052">
    <property type="component" value="Unassembled WGS sequence"/>
</dbReference>
<comment type="caution">
    <text evidence="1">The sequence shown here is derived from an EMBL/GenBank/DDBJ whole genome shotgun (WGS) entry which is preliminary data.</text>
</comment>
<feature type="non-terminal residue" evidence="1">
    <location>
        <position position="82"/>
    </location>
</feature>
<dbReference type="EMBL" id="QDEB01103081">
    <property type="protein sequence ID" value="RZC27712.1"/>
    <property type="molecule type" value="Genomic_DNA"/>
</dbReference>
<keyword evidence="2" id="KW-1185">Reference proteome</keyword>
<gene>
    <name evidence="1" type="ORF">BDFB_011500</name>
</gene>
<protein>
    <submittedName>
        <fullName evidence="1">Uncharacterized protein</fullName>
    </submittedName>
</protein>
<dbReference type="AlphaFoldDB" id="A0A482VFX4"/>
<evidence type="ECO:0000313" key="1">
    <source>
        <dbReference type="EMBL" id="RZC27712.1"/>
    </source>
</evidence>
<name>A0A482VFX4_ASBVE</name>
<sequence length="82" mass="10283">RPRITDEREDRLEQYRQEEIHSLYCLGCVINFEVLQEKTYLCERFEIGSTRHPLRRKQLTPEHGGQRYDWYNNRVIWREEWN</sequence>
<organism evidence="1 2">
    <name type="scientific">Asbolus verrucosus</name>
    <name type="common">Desert ironclad beetle</name>
    <dbReference type="NCBI Taxonomy" id="1661398"/>
    <lineage>
        <taxon>Eukaryota</taxon>
        <taxon>Metazoa</taxon>
        <taxon>Ecdysozoa</taxon>
        <taxon>Arthropoda</taxon>
        <taxon>Hexapoda</taxon>
        <taxon>Insecta</taxon>
        <taxon>Pterygota</taxon>
        <taxon>Neoptera</taxon>
        <taxon>Endopterygota</taxon>
        <taxon>Coleoptera</taxon>
        <taxon>Polyphaga</taxon>
        <taxon>Cucujiformia</taxon>
        <taxon>Tenebrionidae</taxon>
        <taxon>Pimeliinae</taxon>
        <taxon>Asbolus</taxon>
    </lineage>
</organism>
<accession>A0A482VFX4</accession>
<feature type="non-terminal residue" evidence="1">
    <location>
        <position position="1"/>
    </location>
</feature>
<proteinExistence type="predicted"/>
<reference evidence="1 2" key="1">
    <citation type="submission" date="2017-03" db="EMBL/GenBank/DDBJ databases">
        <title>Genome of the blue death feigning beetle - Asbolus verrucosus.</title>
        <authorList>
            <person name="Rider S.D."/>
        </authorList>
    </citation>
    <scope>NUCLEOTIDE SEQUENCE [LARGE SCALE GENOMIC DNA]</scope>
    <source>
        <strain evidence="1">Butters</strain>
        <tissue evidence="1">Head and leg muscle</tissue>
    </source>
</reference>